<dbReference type="PRINTS" id="PR00411">
    <property type="entry name" value="PNDRDTASEI"/>
</dbReference>
<dbReference type="GO" id="GO:0016491">
    <property type="term" value="F:oxidoreductase activity"/>
    <property type="evidence" value="ECO:0007669"/>
    <property type="project" value="UniProtKB-KW"/>
</dbReference>
<dbReference type="Proteomes" id="UP000005143">
    <property type="component" value="Unassembled WGS sequence"/>
</dbReference>
<evidence type="ECO:0000259" key="3">
    <source>
        <dbReference type="Pfam" id="PF17806"/>
    </source>
</evidence>
<dbReference type="PIRSF" id="PIRSF037495">
    <property type="entry name" value="Opine_OX_OoxA/HcnB"/>
    <property type="match status" value="1"/>
</dbReference>
<proteinExistence type="predicted"/>
<dbReference type="Gene3D" id="3.50.50.60">
    <property type="entry name" value="FAD/NAD(P)-binding domain"/>
    <property type="match status" value="2"/>
</dbReference>
<dbReference type="RefSeq" id="WP_007576467.1">
    <property type="nucleotide sequence ID" value="NZ_AGUD01000233.1"/>
</dbReference>
<comment type="caution">
    <text evidence="4">The sequence shown here is derived from an EMBL/GenBank/DDBJ whole genome shotgun (WGS) entry which is preliminary data.</text>
</comment>
<dbReference type="PRINTS" id="PR00368">
    <property type="entry name" value="FADPNR"/>
</dbReference>
<evidence type="ECO:0000256" key="1">
    <source>
        <dbReference type="ARBA" id="ARBA00023002"/>
    </source>
</evidence>
<evidence type="ECO:0000313" key="4">
    <source>
        <dbReference type="EMBL" id="EHN10247.1"/>
    </source>
</evidence>
<feature type="domain" description="SoxA A3" evidence="3">
    <location>
        <begin position="393"/>
        <end position="465"/>
    </location>
</feature>
<dbReference type="CDD" id="cd19946">
    <property type="entry name" value="GlpA-like_Fer2_BFD-like"/>
    <property type="match status" value="1"/>
</dbReference>
<sequence>MDREHHDVLVVGGGPAGLSAATVAARHGLDVALVEERVTLGGQVHKQPGPGIVVRDPAAMGREYREGRALIDAAEASGATIMTSTAVVAVEGDAVVLVPDGGRARTVRARRLVLAPGAHDRPVAFPGWTLPGVLTAGGMQTIVKAQRVLPGRRVVFAGAGPLALAFPAQLLGYGAGIRTVLEAGPPPRIGDLLRIAGAAPGNRHLLQDAVRYRAALLRERVPLRYRRIVVRAEGDGRVEQVTHAAVDADWRPIAGSEEREPADVLCLGYGFVPSIELLRLAGCDFDFDEQLGGYVVRRDDWLRTSRPHVLAAGDGTGVEGSVVAVAEGRIAGLGAALDLGAIDAATAEREAAPARRLRGRRQALTRALRRMHDVGPGVFELTTPETTVCRCESVTAARLAETIDGTRDINVVKALTRAGMGPCQGRSCQRQVAAMIARRHRQPLGAVELATPRMPVRPVPIGALADDAVTGRTLFMRQDGDADVPAGELADE</sequence>
<dbReference type="AlphaFoldDB" id="H0E7V7"/>
<dbReference type="EMBL" id="AGUD01000233">
    <property type="protein sequence ID" value="EHN10247.1"/>
    <property type="molecule type" value="Genomic_DNA"/>
</dbReference>
<gene>
    <name evidence="4" type="ORF">PAI11_29140</name>
</gene>
<dbReference type="InterPro" id="IPR051691">
    <property type="entry name" value="Metab_Enz_Cyan_OpOx_G3PDH"/>
</dbReference>
<name>H0E7V7_9ACTN</name>
<dbReference type="OrthoDB" id="9801699at2"/>
<organism evidence="4 5">
    <name type="scientific">Patulibacter medicamentivorans</name>
    <dbReference type="NCBI Taxonomy" id="1097667"/>
    <lineage>
        <taxon>Bacteria</taxon>
        <taxon>Bacillati</taxon>
        <taxon>Actinomycetota</taxon>
        <taxon>Thermoleophilia</taxon>
        <taxon>Solirubrobacterales</taxon>
        <taxon>Patulibacteraceae</taxon>
        <taxon>Patulibacter</taxon>
    </lineage>
</organism>
<protein>
    <submittedName>
        <fullName evidence="4">Putative oxidoreductase in 4-hydroxyproline catabolic gene cluster</fullName>
    </submittedName>
</protein>
<keyword evidence="5" id="KW-1185">Reference proteome</keyword>
<dbReference type="Pfam" id="PF07992">
    <property type="entry name" value="Pyr_redox_2"/>
    <property type="match status" value="1"/>
</dbReference>
<dbReference type="InterPro" id="IPR023753">
    <property type="entry name" value="FAD/NAD-binding_dom"/>
</dbReference>
<dbReference type="InterPro" id="IPR041854">
    <property type="entry name" value="BFD-like_2Fe2S-bd_dom_sf"/>
</dbReference>
<keyword evidence="1" id="KW-0560">Oxidoreductase</keyword>
<dbReference type="InterPro" id="IPR036188">
    <property type="entry name" value="FAD/NAD-bd_sf"/>
</dbReference>
<evidence type="ECO:0000313" key="5">
    <source>
        <dbReference type="Proteomes" id="UP000005143"/>
    </source>
</evidence>
<dbReference type="Pfam" id="PF17806">
    <property type="entry name" value="SO_alpha_A3"/>
    <property type="match status" value="1"/>
</dbReference>
<dbReference type="InterPro" id="IPR017224">
    <property type="entry name" value="Opine_Oxase_asu/HCN_bsu"/>
</dbReference>
<dbReference type="PANTHER" id="PTHR42949">
    <property type="entry name" value="ANAEROBIC GLYCEROL-3-PHOSPHATE DEHYDROGENASE SUBUNIT B"/>
    <property type="match status" value="1"/>
</dbReference>
<reference evidence="4 5" key="1">
    <citation type="journal article" date="2013" name="Biodegradation">
        <title>Quantitative proteomic analysis of ibuprofen-degrading Patulibacter sp. strain I11.</title>
        <authorList>
            <person name="Almeida B."/>
            <person name="Kjeldal H."/>
            <person name="Lolas I."/>
            <person name="Knudsen A.D."/>
            <person name="Carvalho G."/>
            <person name="Nielsen K.L."/>
            <person name="Barreto Crespo M.T."/>
            <person name="Stensballe A."/>
            <person name="Nielsen J.L."/>
        </authorList>
    </citation>
    <scope>NUCLEOTIDE SEQUENCE [LARGE SCALE GENOMIC DNA]</scope>
    <source>
        <strain evidence="4 5">I11</strain>
    </source>
</reference>
<accession>H0E7V7</accession>
<dbReference type="PANTHER" id="PTHR42949:SF3">
    <property type="entry name" value="ANAEROBIC GLYCEROL-3-PHOSPHATE DEHYDROGENASE SUBUNIT B"/>
    <property type="match status" value="1"/>
</dbReference>
<dbReference type="Gene3D" id="1.10.10.1100">
    <property type="entry name" value="BFD-like [2Fe-2S]-binding domain"/>
    <property type="match status" value="1"/>
</dbReference>
<evidence type="ECO:0000259" key="2">
    <source>
        <dbReference type="Pfam" id="PF07992"/>
    </source>
</evidence>
<dbReference type="InterPro" id="IPR041117">
    <property type="entry name" value="SoxA_A3"/>
</dbReference>
<dbReference type="SUPFAM" id="SSF51905">
    <property type="entry name" value="FAD/NAD(P)-binding domain"/>
    <property type="match status" value="2"/>
</dbReference>
<feature type="domain" description="FAD/NAD(P)-binding" evidence="2">
    <location>
        <begin position="6"/>
        <end position="328"/>
    </location>
</feature>